<dbReference type="Proteomes" id="UP000008983">
    <property type="component" value="Unassembled WGS sequence"/>
</dbReference>
<evidence type="ECO:0000256" key="2">
    <source>
        <dbReference type="ARBA" id="ARBA00009904"/>
    </source>
</evidence>
<dbReference type="GO" id="GO:0046961">
    <property type="term" value="F:proton-transporting ATPase activity, rotational mechanism"/>
    <property type="evidence" value="ECO:0007669"/>
    <property type="project" value="InterPro"/>
</dbReference>
<evidence type="ECO:0000256" key="4">
    <source>
        <dbReference type="ARBA" id="ARBA00022692"/>
    </source>
</evidence>
<keyword evidence="6 8" id="KW-0406">Ion transport</keyword>
<dbReference type="GO" id="GO:0007035">
    <property type="term" value="P:vacuolar acidification"/>
    <property type="evidence" value="ECO:0007669"/>
    <property type="project" value="TreeGrafter"/>
</dbReference>
<keyword evidence="5 8" id="KW-1133">Transmembrane helix</keyword>
<evidence type="ECO:0000256" key="8">
    <source>
        <dbReference type="RuleBase" id="RU361189"/>
    </source>
</evidence>
<dbReference type="EMBL" id="GL983929">
    <property type="protein sequence ID" value="EGR30943.1"/>
    <property type="molecule type" value="Genomic_DNA"/>
</dbReference>
<keyword evidence="7 8" id="KW-0472">Membrane</keyword>
<dbReference type="PANTHER" id="PTHR11629">
    <property type="entry name" value="VACUOLAR PROTON ATPASES"/>
    <property type="match status" value="1"/>
</dbReference>
<protein>
    <recommendedName>
        <fullName evidence="8">V-type proton ATPase subunit a</fullName>
    </recommendedName>
</protein>
<accession>G0QV18</accession>
<dbReference type="Pfam" id="PF01496">
    <property type="entry name" value="V_ATPase_I"/>
    <property type="match status" value="1"/>
</dbReference>
<evidence type="ECO:0000256" key="7">
    <source>
        <dbReference type="ARBA" id="ARBA00023136"/>
    </source>
</evidence>
<name>G0QV18_ICHMU</name>
<dbReference type="AlphaFoldDB" id="G0QV18"/>
<dbReference type="GO" id="GO:0051117">
    <property type="term" value="F:ATPase binding"/>
    <property type="evidence" value="ECO:0007669"/>
    <property type="project" value="TreeGrafter"/>
</dbReference>
<keyword evidence="4 8" id="KW-0812">Transmembrane</keyword>
<dbReference type="PANTHER" id="PTHR11629:SF63">
    <property type="entry name" value="V-TYPE PROTON ATPASE SUBUNIT A"/>
    <property type="match status" value="1"/>
</dbReference>
<dbReference type="GeneID" id="14907068"/>
<comment type="function">
    <text evidence="8">Essential component of the vacuolar proton pump (V-ATPase), a multimeric enzyme that catalyzes the translocation of protons across the membranes. Required for assembly and activity of the V-ATPase.</text>
</comment>
<evidence type="ECO:0000256" key="3">
    <source>
        <dbReference type="ARBA" id="ARBA00022448"/>
    </source>
</evidence>
<dbReference type="InParanoid" id="G0QV18"/>
<evidence type="ECO:0000256" key="6">
    <source>
        <dbReference type="ARBA" id="ARBA00023065"/>
    </source>
</evidence>
<dbReference type="eggNOG" id="KOG2189">
    <property type="taxonomic scope" value="Eukaryota"/>
</dbReference>
<keyword evidence="8" id="KW-0375">Hydrogen ion transport</keyword>
<comment type="similarity">
    <text evidence="2 8">Belongs to the V-ATPase 116 kDa subunit family.</text>
</comment>
<evidence type="ECO:0000313" key="9">
    <source>
        <dbReference type="EMBL" id="EGR30943.1"/>
    </source>
</evidence>
<dbReference type="GO" id="GO:0016471">
    <property type="term" value="C:vacuolar proton-transporting V-type ATPase complex"/>
    <property type="evidence" value="ECO:0007669"/>
    <property type="project" value="TreeGrafter"/>
</dbReference>
<evidence type="ECO:0000256" key="5">
    <source>
        <dbReference type="ARBA" id="ARBA00022989"/>
    </source>
</evidence>
<proteinExistence type="inferred from homology"/>
<dbReference type="OMA" id="MAHISHA"/>
<dbReference type="GO" id="GO:0033179">
    <property type="term" value="C:proton-transporting V-type ATPase, V0 domain"/>
    <property type="evidence" value="ECO:0007669"/>
    <property type="project" value="InterPro"/>
</dbReference>
<gene>
    <name evidence="9" type="ORF">IMG5_120750</name>
</gene>
<evidence type="ECO:0000313" key="10">
    <source>
        <dbReference type="Proteomes" id="UP000008983"/>
    </source>
</evidence>
<dbReference type="OrthoDB" id="10264220at2759"/>
<dbReference type="RefSeq" id="XP_004032530.1">
    <property type="nucleotide sequence ID" value="XM_004032482.1"/>
</dbReference>
<dbReference type="InterPro" id="IPR002490">
    <property type="entry name" value="V-ATPase_116kDa_su"/>
</dbReference>
<comment type="caution">
    <text evidence="8">Lacks conserved residue(s) required for the propagation of feature annotation.</text>
</comment>
<dbReference type="STRING" id="857967.G0QV18"/>
<reference evidence="9 10" key="1">
    <citation type="submission" date="2011-07" db="EMBL/GenBank/DDBJ databases">
        <authorList>
            <person name="Coyne R."/>
            <person name="Brami D."/>
            <person name="Johnson J."/>
            <person name="Hostetler J."/>
            <person name="Hannick L."/>
            <person name="Clark T."/>
            <person name="Cassidy-Hanley D."/>
            <person name="Inman J."/>
        </authorList>
    </citation>
    <scope>NUCLEOTIDE SEQUENCE [LARGE SCALE GENOMIC DNA]</scope>
    <source>
        <strain evidence="9 10">G5</strain>
    </source>
</reference>
<keyword evidence="3 8" id="KW-0813">Transport</keyword>
<keyword evidence="10" id="KW-1185">Reference proteome</keyword>
<comment type="subcellular location">
    <subcellularLocation>
        <location evidence="1">Membrane</location>
        <topology evidence="1">Multi-pass membrane protein</topology>
    </subcellularLocation>
</comment>
<evidence type="ECO:0000256" key="1">
    <source>
        <dbReference type="ARBA" id="ARBA00004141"/>
    </source>
</evidence>
<organism evidence="9 10">
    <name type="scientific">Ichthyophthirius multifiliis</name>
    <name type="common">White spot disease agent</name>
    <name type="synonym">Ich</name>
    <dbReference type="NCBI Taxonomy" id="5932"/>
    <lineage>
        <taxon>Eukaryota</taxon>
        <taxon>Sar</taxon>
        <taxon>Alveolata</taxon>
        <taxon>Ciliophora</taxon>
        <taxon>Intramacronucleata</taxon>
        <taxon>Oligohymenophorea</taxon>
        <taxon>Hymenostomatida</taxon>
        <taxon>Ophryoglenina</taxon>
        <taxon>Ichthyophthirius</taxon>
    </lineage>
</organism>
<sequence length="415" mass="49693">MFRSESVGYYNLFIPSEQTWNIMNELGNQSSIHFVDLNSEIALTQRKFTKYLKRCEQIQYKIIKIKNEMEKFNIKIVKSQNFEQLQQCFNTMIKQSNQDGKTYIEKIDLQEHQQVLEKGKQILGERFFQINSKQGKYVSFIMGAIFKEELLRFKKLIFRVSKGNLWNDFRDFDDDVVFHNQKKGKKCVFALIVPGLQQDIVFQKIKKICDMYGIFQHNFPDDNYEYQNLLKNNQFQIIEQRKIIALTINQIKKFLEQLSDFKLNNLKISYIEILHQYIIKEKYLYENMNMLQVLETYYLAKCWISFKDEDQIIECLKQLQRENPNIPIATLEQIQNEKRTHPTKIRQFEFMKPFQLIVNTYGIPRYKEINPALFAFITFPFLFGVMFGDIGHGLLLFLFGIYNVHINLEQIQYGK</sequence>
<feature type="transmembrane region" description="Helical" evidence="8">
    <location>
        <begin position="373"/>
        <end position="402"/>
    </location>
</feature>